<dbReference type="PANTHER" id="PTHR21485:SF6">
    <property type="entry name" value="N-ACYLNEURAMINATE CYTIDYLYLTRANSFERASE-RELATED"/>
    <property type="match status" value="1"/>
</dbReference>
<dbReference type="EMBL" id="CP015518">
    <property type="protein sequence ID" value="APG23789.1"/>
    <property type="molecule type" value="Genomic_DNA"/>
</dbReference>
<dbReference type="InterPro" id="IPR050793">
    <property type="entry name" value="CMP-NeuNAc_synthase"/>
</dbReference>
<dbReference type="STRING" id="29542.A6070_09810"/>
<reference evidence="1 2" key="1">
    <citation type="journal article" date="2017" name="Genome Announc.">
        <title>Complete Genome Sequences of Two Acetylene-Fermenting Pelobacter acetylenicus Strains.</title>
        <authorList>
            <person name="Sutton J.M."/>
            <person name="Baesman S.M."/>
            <person name="Fierst J.L."/>
            <person name="Poret-Peterson A.T."/>
            <person name="Oremland R.S."/>
            <person name="Dunlap D.S."/>
            <person name="Akob D.M."/>
        </authorList>
    </citation>
    <scope>NUCLEOTIDE SEQUENCE [LARGE SCALE GENOMIC DNA]</scope>
    <source>
        <strain evidence="1 2">DSM 3247</strain>
    </source>
</reference>
<evidence type="ECO:0000313" key="2">
    <source>
        <dbReference type="Proteomes" id="UP000182264"/>
    </source>
</evidence>
<dbReference type="RefSeq" id="WP_072285602.1">
    <property type="nucleotide sequence ID" value="NZ_CP015455.1"/>
</dbReference>
<proteinExistence type="predicted"/>
<name>A0A1L3GD75_SYNAC</name>
<dbReference type="AlphaFoldDB" id="A0A1L3GD75"/>
<dbReference type="Pfam" id="PF02348">
    <property type="entry name" value="CTP_transf_3"/>
    <property type="match status" value="1"/>
</dbReference>
<dbReference type="PANTHER" id="PTHR21485">
    <property type="entry name" value="HAD SUPERFAMILY MEMBERS CMAS AND KDSC"/>
    <property type="match status" value="1"/>
</dbReference>
<accession>A0A1L3GD75</accession>
<dbReference type="CDD" id="cd02513">
    <property type="entry name" value="CMP-NeuAc_Synthase"/>
    <property type="match status" value="1"/>
</dbReference>
<keyword evidence="2" id="KW-1185">Reference proteome</keyword>
<dbReference type="Gene3D" id="3.90.550.10">
    <property type="entry name" value="Spore Coat Polysaccharide Biosynthesis Protein SpsA, Chain A"/>
    <property type="match status" value="1"/>
</dbReference>
<dbReference type="InterPro" id="IPR029044">
    <property type="entry name" value="Nucleotide-diphossugar_trans"/>
</dbReference>
<evidence type="ECO:0000313" key="1">
    <source>
        <dbReference type="EMBL" id="APG23789.1"/>
    </source>
</evidence>
<protein>
    <submittedName>
        <fullName evidence="1">CMP-N-acetlyneuraminic acid synthetase</fullName>
    </submittedName>
</protein>
<dbReference type="Proteomes" id="UP000182264">
    <property type="component" value="Chromosome"/>
</dbReference>
<dbReference type="OrthoDB" id="9805604at2"/>
<organism evidence="1 2">
    <name type="scientific">Syntrophotalea acetylenica</name>
    <name type="common">Pelobacter acetylenicus</name>
    <dbReference type="NCBI Taxonomy" id="29542"/>
    <lineage>
        <taxon>Bacteria</taxon>
        <taxon>Pseudomonadati</taxon>
        <taxon>Thermodesulfobacteriota</taxon>
        <taxon>Desulfuromonadia</taxon>
        <taxon>Desulfuromonadales</taxon>
        <taxon>Syntrophotaleaceae</taxon>
        <taxon>Syntrophotalea</taxon>
    </lineage>
</organism>
<sequence>MFDGRRILALIPARGGSKGLPGKNIRELAGRPLLAWSIEAARQSRYVDVVALSTDSRDIAEVAEAEGVPVPFLRPAHLATDSASSFDALVHALDWYAGNGERFDLVVWLQPTSPLRTAADIDQAIELYFEKQADAIVSVCETDHHPWWSNTLSADGNMAGFLRHEVLNTNRQELPVYYRLNGAIYLGAPELLREQRSFFGRATYAYVMSRERSVDIDDLIDFRLAECLILENEFARKP</sequence>
<gene>
    <name evidence="1" type="ORF">A7E75_01200</name>
</gene>
<dbReference type="GO" id="GO:0008781">
    <property type="term" value="F:N-acylneuraminate cytidylyltransferase activity"/>
    <property type="evidence" value="ECO:0007669"/>
    <property type="project" value="TreeGrafter"/>
</dbReference>
<dbReference type="InterPro" id="IPR003329">
    <property type="entry name" value="Cytidylyl_trans"/>
</dbReference>
<dbReference type="SUPFAM" id="SSF53448">
    <property type="entry name" value="Nucleotide-diphospho-sugar transferases"/>
    <property type="match status" value="1"/>
</dbReference>